<feature type="domain" description="RRM" evidence="4">
    <location>
        <begin position="8"/>
        <end position="87"/>
    </location>
</feature>
<dbReference type="CDD" id="cd12246">
    <property type="entry name" value="RRM1_U1A_like"/>
    <property type="match status" value="1"/>
</dbReference>
<reference evidence="5 6" key="1">
    <citation type="journal article" date="2024" name="bioRxiv">
        <title>Comparative genomics of Cryptococcus and Kwoniella reveals pathogenesis evolution and contrasting karyotype dynamics via intercentromeric recombination or chromosome fusion.</title>
        <authorList>
            <person name="Coelho M.A."/>
            <person name="David-Palma M."/>
            <person name="Shea T."/>
            <person name="Bowers K."/>
            <person name="McGinley-Smith S."/>
            <person name="Mohammad A.W."/>
            <person name="Gnirke A."/>
            <person name="Yurkov A.M."/>
            <person name="Nowrousian M."/>
            <person name="Sun S."/>
            <person name="Cuomo C.A."/>
            <person name="Heitman J."/>
        </authorList>
    </citation>
    <scope>NUCLEOTIDE SEQUENCE [LARGE SCALE GENOMIC DNA]</scope>
    <source>
        <strain evidence="5 6">CBS 13917</strain>
    </source>
</reference>
<dbReference type="GeneID" id="92177791"/>
<dbReference type="InterPro" id="IPR012677">
    <property type="entry name" value="Nucleotide-bd_a/b_plait_sf"/>
</dbReference>
<dbReference type="AlphaFoldDB" id="A0AAW0Z6V9"/>
<evidence type="ECO:0000256" key="1">
    <source>
        <dbReference type="ARBA" id="ARBA00022884"/>
    </source>
</evidence>
<sequence length="271" mass="29451">MAFPTPSPTLYVSNLESKVKKIELRAQLYALFTPYGQVIDVVAKKHAGGRGQAFIVFAEQSAATSALRSLSGDLFYNKELRITYAKKPSSATIARTDPTASRDAAAIEAARMVVSRAQGEYEQLEKERELEDAAIRGDNGPEKRALDGEGDERESKRVKGNNEVGEEEEEEMELDDDDDEATPSKPTLICTNLPAECNSDIMSALFSQYSGFITSSSLPSSSKPPSSHPKPNPGAKSFAAIFGTKEQAQTALTEVNGYLMQPGWEMSVSLQ</sequence>
<evidence type="ECO:0000259" key="4">
    <source>
        <dbReference type="PROSITE" id="PS50102"/>
    </source>
</evidence>
<protein>
    <recommendedName>
        <fullName evidence="4">RRM domain-containing protein</fullName>
    </recommendedName>
</protein>
<keyword evidence="1 2" id="KW-0694">RNA-binding</keyword>
<accession>A0AAW0Z6V9</accession>
<evidence type="ECO:0000256" key="2">
    <source>
        <dbReference type="PROSITE-ProRule" id="PRU00176"/>
    </source>
</evidence>
<dbReference type="SMART" id="SM00360">
    <property type="entry name" value="RRM"/>
    <property type="match status" value="2"/>
</dbReference>
<evidence type="ECO:0000313" key="6">
    <source>
        <dbReference type="Proteomes" id="UP001388673"/>
    </source>
</evidence>
<dbReference type="PANTHER" id="PTHR10501">
    <property type="entry name" value="U1 SMALL NUCLEAR RIBONUCLEOPROTEIN A/U2 SMALL NUCLEAR RIBONUCLEOPROTEIN B"/>
    <property type="match status" value="1"/>
</dbReference>
<feature type="region of interest" description="Disordered" evidence="3">
    <location>
        <begin position="123"/>
        <end position="187"/>
    </location>
</feature>
<dbReference type="Gene3D" id="3.30.70.330">
    <property type="match status" value="2"/>
</dbReference>
<evidence type="ECO:0000313" key="5">
    <source>
        <dbReference type="EMBL" id="KAK8869961.1"/>
    </source>
</evidence>
<feature type="compositionally biased region" description="Acidic residues" evidence="3">
    <location>
        <begin position="164"/>
        <end position="181"/>
    </location>
</feature>
<dbReference type="KEGG" id="kne:92177791"/>
<comment type="caution">
    <text evidence="5">The sequence shown here is derived from an EMBL/GenBank/DDBJ whole genome shotgun (WGS) entry which is preliminary data.</text>
</comment>
<dbReference type="InterPro" id="IPR035979">
    <property type="entry name" value="RBD_domain_sf"/>
</dbReference>
<name>A0AAW0Z6V9_9TREE</name>
<evidence type="ECO:0000256" key="3">
    <source>
        <dbReference type="SAM" id="MobiDB-lite"/>
    </source>
</evidence>
<proteinExistence type="predicted"/>
<dbReference type="Proteomes" id="UP001388673">
    <property type="component" value="Unassembled WGS sequence"/>
</dbReference>
<dbReference type="EMBL" id="JBCAWK010000001">
    <property type="protein sequence ID" value="KAK8869961.1"/>
    <property type="molecule type" value="Genomic_DNA"/>
</dbReference>
<dbReference type="InterPro" id="IPR000504">
    <property type="entry name" value="RRM_dom"/>
</dbReference>
<dbReference type="FunFam" id="3.30.70.330:FF:000039">
    <property type="entry name" value="U1 small nuclear ribonucleoprotein A"/>
    <property type="match status" value="1"/>
</dbReference>
<organism evidence="5 6">
    <name type="scientific">Kwoniella newhampshirensis</name>
    <dbReference type="NCBI Taxonomy" id="1651941"/>
    <lineage>
        <taxon>Eukaryota</taxon>
        <taxon>Fungi</taxon>
        <taxon>Dikarya</taxon>
        <taxon>Basidiomycota</taxon>
        <taxon>Agaricomycotina</taxon>
        <taxon>Tremellomycetes</taxon>
        <taxon>Tremellales</taxon>
        <taxon>Cryptococcaceae</taxon>
        <taxon>Kwoniella</taxon>
    </lineage>
</organism>
<dbReference type="Pfam" id="PF00076">
    <property type="entry name" value="RRM_1"/>
    <property type="match status" value="1"/>
</dbReference>
<keyword evidence="6" id="KW-1185">Reference proteome</keyword>
<feature type="region of interest" description="Disordered" evidence="3">
    <location>
        <begin position="215"/>
        <end position="237"/>
    </location>
</feature>
<dbReference type="GO" id="GO:0003723">
    <property type="term" value="F:RNA binding"/>
    <property type="evidence" value="ECO:0007669"/>
    <property type="project" value="UniProtKB-UniRule"/>
</dbReference>
<dbReference type="PROSITE" id="PS50102">
    <property type="entry name" value="RRM"/>
    <property type="match status" value="1"/>
</dbReference>
<feature type="compositionally biased region" description="Low complexity" evidence="3">
    <location>
        <begin position="215"/>
        <end position="225"/>
    </location>
</feature>
<feature type="compositionally biased region" description="Basic and acidic residues" evidence="3">
    <location>
        <begin position="123"/>
        <end position="157"/>
    </location>
</feature>
<gene>
    <name evidence="5" type="ORF">IAR55_000531</name>
</gene>
<dbReference type="RefSeq" id="XP_066806207.1">
    <property type="nucleotide sequence ID" value="XM_066943665.1"/>
</dbReference>
<dbReference type="SUPFAM" id="SSF54928">
    <property type="entry name" value="RNA-binding domain, RBD"/>
    <property type="match status" value="2"/>
</dbReference>